<dbReference type="SUPFAM" id="SSF50370">
    <property type="entry name" value="Ricin B-like lectins"/>
    <property type="match status" value="1"/>
</dbReference>
<gene>
    <name evidence="14" type="ORF">R3P38DRAFT_2957216</name>
</gene>
<reference evidence="14 15" key="1">
    <citation type="journal article" date="2024" name="J Genomics">
        <title>Draft genome sequencing and assembly of Favolaschia claudopus CIRM-BRFM 2984 isolated from oak limbs.</title>
        <authorList>
            <person name="Navarro D."/>
            <person name="Drula E."/>
            <person name="Chaduli D."/>
            <person name="Cazenave R."/>
            <person name="Ahrendt S."/>
            <person name="Wang J."/>
            <person name="Lipzen A."/>
            <person name="Daum C."/>
            <person name="Barry K."/>
            <person name="Grigoriev I.V."/>
            <person name="Favel A."/>
            <person name="Rosso M.N."/>
            <person name="Martin F."/>
        </authorList>
    </citation>
    <scope>NUCLEOTIDE SEQUENCE [LARGE SCALE GENOMIC DNA]</scope>
    <source>
        <strain evidence="14 15">CIRM-BRFM 2984</strain>
    </source>
</reference>
<evidence type="ECO:0000256" key="8">
    <source>
        <dbReference type="ARBA" id="ARBA00023136"/>
    </source>
</evidence>
<dbReference type="GO" id="GO:0016810">
    <property type="term" value="F:hydrolase activity, acting on carbon-nitrogen (but not peptide) bonds"/>
    <property type="evidence" value="ECO:0007669"/>
    <property type="project" value="InterPro"/>
</dbReference>
<feature type="signal peptide" evidence="12">
    <location>
        <begin position="1"/>
        <end position="19"/>
    </location>
</feature>
<evidence type="ECO:0000256" key="5">
    <source>
        <dbReference type="ARBA" id="ARBA00022723"/>
    </source>
</evidence>
<proteinExistence type="predicted"/>
<comment type="caution">
    <text evidence="14">The sequence shown here is derived from an EMBL/GenBank/DDBJ whole genome shotgun (WGS) entry which is preliminary data.</text>
</comment>
<evidence type="ECO:0000313" key="15">
    <source>
        <dbReference type="Proteomes" id="UP001362999"/>
    </source>
</evidence>
<keyword evidence="15" id="KW-1185">Reference proteome</keyword>
<dbReference type="PANTHER" id="PTHR46471:SF2">
    <property type="entry name" value="CHITIN DEACETYLASE-RELATED"/>
    <property type="match status" value="1"/>
</dbReference>
<dbReference type="PROSITE" id="PS51677">
    <property type="entry name" value="NODB"/>
    <property type="match status" value="1"/>
</dbReference>
<dbReference type="Gene3D" id="3.20.20.370">
    <property type="entry name" value="Glycoside hydrolase/deacetylase"/>
    <property type="match status" value="1"/>
</dbReference>
<comment type="cofactor">
    <cofactor evidence="1">
        <name>Co(2+)</name>
        <dbReference type="ChEBI" id="CHEBI:48828"/>
    </cofactor>
</comment>
<keyword evidence="6 12" id="KW-0732">Signal</keyword>
<keyword evidence="7" id="KW-0378">Hydrolase</keyword>
<evidence type="ECO:0000256" key="9">
    <source>
        <dbReference type="ARBA" id="ARBA00023277"/>
    </source>
</evidence>
<keyword evidence="5" id="KW-0479">Metal-binding</keyword>
<comment type="subcellular location">
    <subcellularLocation>
        <location evidence="2">Cell membrane</location>
        <topology evidence="2">Lipid-anchor</topology>
        <topology evidence="2">GPI-anchor</topology>
    </subcellularLocation>
</comment>
<evidence type="ECO:0000256" key="6">
    <source>
        <dbReference type="ARBA" id="ARBA00022729"/>
    </source>
</evidence>
<sequence>MSSSVLLFTLLTSFAVVFGHPHTHLEFRATPQVYGHCLNSNEIALTFDDGPFQYLRSISDQFTAAGAKATFFFNGNNWDCIYNPDRISDIQYAYAAGHMLASHSWSHPDLSTLSRTEIHDSLYRMEEAFSRIVGIKPAFLRPPYGNYNEDVRSVAAARGQSLALWDWDTGDADGNTTAQSKALLDDIANAKVKNANVLSHEVKENTATELVPYALDLFKRKGYKLVTIAQCLGVEPYNAIGVRQQPSSTWTCNGAPAPGAACGGSIPCQTGTPVFSSAPSTPSNPPSDGARLIKPKASSSTCLTAPTNANGGAVVVSPCNGSASQSWKQIGQVFVVYGNMCLDVTKGSTANGTKMQIWSCNPVSPNANKLFTVTSSKQIQWVGQGKCLDLTDGSLKSGNKIQTWSCVNGNNNQAWNIV</sequence>
<evidence type="ECO:0000256" key="12">
    <source>
        <dbReference type="SAM" id="SignalP"/>
    </source>
</evidence>
<dbReference type="AlphaFoldDB" id="A0AAW0BBI9"/>
<accession>A0AAW0BBI9</accession>
<keyword evidence="4" id="KW-0325">Glycoprotein</keyword>
<evidence type="ECO:0000256" key="1">
    <source>
        <dbReference type="ARBA" id="ARBA00001941"/>
    </source>
</evidence>
<keyword evidence="8" id="KW-0472">Membrane</keyword>
<evidence type="ECO:0000256" key="3">
    <source>
        <dbReference type="ARBA" id="ARBA00022475"/>
    </source>
</evidence>
<evidence type="ECO:0000256" key="4">
    <source>
        <dbReference type="ARBA" id="ARBA00022622"/>
    </source>
</evidence>
<dbReference type="CDD" id="cd10951">
    <property type="entry name" value="CE4_ClCDA_like"/>
    <property type="match status" value="1"/>
</dbReference>
<dbReference type="GO" id="GO:0005975">
    <property type="term" value="P:carbohydrate metabolic process"/>
    <property type="evidence" value="ECO:0007669"/>
    <property type="project" value="InterPro"/>
</dbReference>
<evidence type="ECO:0000256" key="2">
    <source>
        <dbReference type="ARBA" id="ARBA00004609"/>
    </source>
</evidence>
<evidence type="ECO:0000256" key="7">
    <source>
        <dbReference type="ARBA" id="ARBA00022801"/>
    </source>
</evidence>
<dbReference type="GO" id="GO:0046872">
    <property type="term" value="F:metal ion binding"/>
    <property type="evidence" value="ECO:0007669"/>
    <property type="project" value="UniProtKB-KW"/>
</dbReference>
<keyword evidence="3" id="KW-1003">Cell membrane</keyword>
<dbReference type="GO" id="GO:0071555">
    <property type="term" value="P:cell wall organization"/>
    <property type="evidence" value="ECO:0007669"/>
    <property type="project" value="UniProtKB-KW"/>
</dbReference>
<dbReference type="GO" id="GO:0005886">
    <property type="term" value="C:plasma membrane"/>
    <property type="evidence" value="ECO:0007669"/>
    <property type="project" value="UniProtKB-SubCell"/>
</dbReference>
<dbReference type="InterPro" id="IPR002509">
    <property type="entry name" value="NODB_dom"/>
</dbReference>
<evidence type="ECO:0000256" key="10">
    <source>
        <dbReference type="ARBA" id="ARBA00023288"/>
    </source>
</evidence>
<dbReference type="SMART" id="SM00458">
    <property type="entry name" value="RICIN"/>
    <property type="match status" value="1"/>
</dbReference>
<dbReference type="GO" id="GO:0098552">
    <property type="term" value="C:side of membrane"/>
    <property type="evidence" value="ECO:0007669"/>
    <property type="project" value="UniProtKB-KW"/>
</dbReference>
<dbReference type="InterPro" id="IPR035992">
    <property type="entry name" value="Ricin_B-like_lectins"/>
</dbReference>
<organism evidence="14 15">
    <name type="scientific">Favolaschia claudopus</name>
    <dbReference type="NCBI Taxonomy" id="2862362"/>
    <lineage>
        <taxon>Eukaryota</taxon>
        <taxon>Fungi</taxon>
        <taxon>Dikarya</taxon>
        <taxon>Basidiomycota</taxon>
        <taxon>Agaricomycotina</taxon>
        <taxon>Agaricomycetes</taxon>
        <taxon>Agaricomycetidae</taxon>
        <taxon>Agaricales</taxon>
        <taxon>Marasmiineae</taxon>
        <taxon>Mycenaceae</taxon>
        <taxon>Favolaschia</taxon>
    </lineage>
</organism>
<feature type="chain" id="PRO_5043900517" description="NodB homology domain-containing protein" evidence="12">
    <location>
        <begin position="20"/>
        <end position="418"/>
    </location>
</feature>
<keyword evidence="9" id="KW-0119">Carbohydrate metabolism</keyword>
<protein>
    <recommendedName>
        <fullName evidence="13">NodB homology domain-containing protein</fullName>
    </recommendedName>
</protein>
<name>A0AAW0BBI9_9AGAR</name>
<dbReference type="EMBL" id="JAWWNJ010000036">
    <property type="protein sequence ID" value="KAK7023045.1"/>
    <property type="molecule type" value="Genomic_DNA"/>
</dbReference>
<dbReference type="PANTHER" id="PTHR46471">
    <property type="entry name" value="CHITIN DEACETYLASE"/>
    <property type="match status" value="1"/>
</dbReference>
<dbReference type="Pfam" id="PF00652">
    <property type="entry name" value="Ricin_B_lectin"/>
    <property type="match status" value="1"/>
</dbReference>
<dbReference type="CDD" id="cd00161">
    <property type="entry name" value="beta-trefoil_Ricin-like"/>
    <property type="match status" value="1"/>
</dbReference>
<dbReference type="InterPro" id="IPR000772">
    <property type="entry name" value="Ricin_B_lectin"/>
</dbReference>
<dbReference type="SUPFAM" id="SSF88713">
    <property type="entry name" value="Glycoside hydrolase/deacetylase"/>
    <property type="match status" value="1"/>
</dbReference>
<dbReference type="PROSITE" id="PS50231">
    <property type="entry name" value="RICIN_B_LECTIN"/>
    <property type="match status" value="1"/>
</dbReference>
<keyword evidence="4" id="KW-0336">GPI-anchor</keyword>
<dbReference type="Pfam" id="PF01522">
    <property type="entry name" value="Polysacc_deac_1"/>
    <property type="match status" value="1"/>
</dbReference>
<dbReference type="Gene3D" id="2.80.10.50">
    <property type="match status" value="2"/>
</dbReference>
<dbReference type="InterPro" id="IPR011330">
    <property type="entry name" value="Glyco_hydro/deAcase_b/a-brl"/>
</dbReference>
<evidence type="ECO:0000259" key="13">
    <source>
        <dbReference type="PROSITE" id="PS51677"/>
    </source>
</evidence>
<keyword evidence="10" id="KW-0449">Lipoprotein</keyword>
<feature type="domain" description="NodB homology" evidence="13">
    <location>
        <begin position="41"/>
        <end position="226"/>
    </location>
</feature>
<dbReference type="Proteomes" id="UP001362999">
    <property type="component" value="Unassembled WGS sequence"/>
</dbReference>
<evidence type="ECO:0000256" key="11">
    <source>
        <dbReference type="ARBA" id="ARBA00023316"/>
    </source>
</evidence>
<evidence type="ECO:0000313" key="14">
    <source>
        <dbReference type="EMBL" id="KAK7023045.1"/>
    </source>
</evidence>
<keyword evidence="11" id="KW-0961">Cell wall biogenesis/degradation</keyword>